<accession>A0ABU1XMK1</accession>
<reference evidence="2 3" key="1">
    <citation type="submission" date="2023-07" db="EMBL/GenBank/DDBJ databases">
        <title>Sorghum-associated microbial communities from plants grown in Nebraska, USA.</title>
        <authorList>
            <person name="Schachtman D."/>
        </authorList>
    </citation>
    <scope>NUCLEOTIDE SEQUENCE [LARGE SCALE GENOMIC DNA]</scope>
    <source>
        <strain evidence="2 3">4272</strain>
    </source>
</reference>
<proteinExistence type="predicted"/>
<feature type="compositionally biased region" description="Gly residues" evidence="1">
    <location>
        <begin position="73"/>
        <end position="85"/>
    </location>
</feature>
<evidence type="ECO:0000313" key="3">
    <source>
        <dbReference type="Proteomes" id="UP001251217"/>
    </source>
</evidence>
<protein>
    <submittedName>
        <fullName evidence="2">Uncharacterized protein</fullName>
    </submittedName>
</protein>
<keyword evidence="3" id="KW-1185">Reference proteome</keyword>
<dbReference type="EMBL" id="JAVDWW010000010">
    <property type="protein sequence ID" value="MDR7171781.1"/>
    <property type="molecule type" value="Genomic_DNA"/>
</dbReference>
<feature type="compositionally biased region" description="Polar residues" evidence="1">
    <location>
        <begin position="193"/>
        <end position="212"/>
    </location>
</feature>
<feature type="region of interest" description="Disordered" evidence="1">
    <location>
        <begin position="161"/>
        <end position="212"/>
    </location>
</feature>
<comment type="caution">
    <text evidence="2">The sequence shown here is derived from an EMBL/GenBank/DDBJ whole genome shotgun (WGS) entry which is preliminary data.</text>
</comment>
<evidence type="ECO:0000313" key="2">
    <source>
        <dbReference type="EMBL" id="MDR7171781.1"/>
    </source>
</evidence>
<organism evidence="2 3">
    <name type="scientific">Nocardia kruczakiae</name>
    <dbReference type="NCBI Taxonomy" id="261477"/>
    <lineage>
        <taxon>Bacteria</taxon>
        <taxon>Bacillati</taxon>
        <taxon>Actinomycetota</taxon>
        <taxon>Actinomycetes</taxon>
        <taxon>Mycobacteriales</taxon>
        <taxon>Nocardiaceae</taxon>
        <taxon>Nocardia</taxon>
    </lineage>
</organism>
<dbReference type="Proteomes" id="UP001251217">
    <property type="component" value="Unassembled WGS sequence"/>
</dbReference>
<sequence length="212" mass="22099">MKGRPQRFGGLLSHHMPVALIDRRRPCGAQAFTIRPAVRQLRLILGLELATWEPAVAAGRQWRPAAVADSAGHPGGLAGTSGWHGNGRIHALDGSTGRSRPCISATAADSDADAAEWGRSAPIAAGSAAPAAGPGSRSTASAASNRTLAHTASCWTALIHAHQPLPPPPAPTTRKRHGNQDLSPRTPQHRAVTMTSPPNVGQSWSPHSPQSR</sequence>
<feature type="region of interest" description="Disordered" evidence="1">
    <location>
        <begin position="125"/>
        <end position="144"/>
    </location>
</feature>
<feature type="region of interest" description="Disordered" evidence="1">
    <location>
        <begin position="70"/>
        <end position="115"/>
    </location>
</feature>
<name>A0ABU1XMK1_9NOCA</name>
<evidence type="ECO:0000256" key="1">
    <source>
        <dbReference type="SAM" id="MobiDB-lite"/>
    </source>
</evidence>
<gene>
    <name evidence="2" type="ORF">J2W56_005542</name>
</gene>